<dbReference type="Pfam" id="PF05265">
    <property type="entry name" value="DUF723"/>
    <property type="match status" value="2"/>
</dbReference>
<evidence type="ECO:0000313" key="3">
    <source>
        <dbReference type="Proteomes" id="UP000041254"/>
    </source>
</evidence>
<evidence type="ECO:0000256" key="1">
    <source>
        <dbReference type="SAM" id="MobiDB-lite"/>
    </source>
</evidence>
<proteinExistence type="predicted"/>
<dbReference type="OrthoDB" id="430722at2759"/>
<feature type="region of interest" description="Disordered" evidence="1">
    <location>
        <begin position="116"/>
        <end position="141"/>
    </location>
</feature>
<sequence length="267" mass="29342">MMMMRALGNHPCRYAQAAGSPCSHYLAVSQCVRALRALRMSKAERADAGAFRKNLMYDCSRVHGNRYDYSKVNYASGNDYLTIVCPQHGEFTLTINEHLKKRQGCPRCEDKLRYSVYRRRPPSTTHQGGSSDRPSGGGESDVFGGLALAASSLARRNASRRQVARAEGAFKQAGKAFVEDAERIHRGRYGYDSVEYLGPDKPVTIRCPTHGNFSLTPTQHITQRRGCPECAASRPSLVVRAVRESAQLQQADEGTGLNQKALASAAS</sequence>
<dbReference type="EMBL" id="CDMY01000605">
    <property type="protein sequence ID" value="CEM25885.1"/>
    <property type="molecule type" value="Genomic_DNA"/>
</dbReference>
<organism evidence="2 3">
    <name type="scientific">Vitrella brassicaformis (strain CCMP3155)</name>
    <dbReference type="NCBI Taxonomy" id="1169540"/>
    <lineage>
        <taxon>Eukaryota</taxon>
        <taxon>Sar</taxon>
        <taxon>Alveolata</taxon>
        <taxon>Colpodellida</taxon>
        <taxon>Vitrellaceae</taxon>
        <taxon>Vitrella</taxon>
    </lineage>
</organism>
<feature type="compositionally biased region" description="Polar residues" evidence="1">
    <location>
        <begin position="122"/>
        <end position="133"/>
    </location>
</feature>
<name>A0A0G4GAA9_VITBC</name>
<gene>
    <name evidence="2" type="ORF">Vbra_2657</name>
</gene>
<dbReference type="InterPro" id="IPR007929">
    <property type="entry name" value="DUF723"/>
</dbReference>
<protein>
    <submittedName>
        <fullName evidence="2">Uncharacterized protein</fullName>
    </submittedName>
</protein>
<dbReference type="InParanoid" id="A0A0G4GAA9"/>
<dbReference type="AlphaFoldDB" id="A0A0G4GAA9"/>
<keyword evidence="3" id="KW-1185">Reference proteome</keyword>
<evidence type="ECO:0000313" key="2">
    <source>
        <dbReference type="EMBL" id="CEM25885.1"/>
    </source>
</evidence>
<dbReference type="Proteomes" id="UP000041254">
    <property type="component" value="Unassembled WGS sequence"/>
</dbReference>
<dbReference type="VEuPathDB" id="CryptoDB:Vbra_2657"/>
<accession>A0A0G4GAA9</accession>
<reference evidence="2 3" key="1">
    <citation type="submission" date="2014-11" db="EMBL/GenBank/DDBJ databases">
        <authorList>
            <person name="Zhu J."/>
            <person name="Qi W."/>
            <person name="Song R."/>
        </authorList>
    </citation>
    <scope>NUCLEOTIDE SEQUENCE [LARGE SCALE GENOMIC DNA]</scope>
</reference>